<evidence type="ECO:0000313" key="2">
    <source>
        <dbReference type="EMBL" id="QNO50939.1"/>
    </source>
</evidence>
<dbReference type="GO" id="GO:0003676">
    <property type="term" value="F:nucleic acid binding"/>
    <property type="evidence" value="ECO:0007669"/>
    <property type="project" value="InterPro"/>
</dbReference>
<reference evidence="2" key="1">
    <citation type="submission" date="2020-06" db="EMBL/GenBank/DDBJ databases">
        <title>Unique genomic features of the anaerobic methanotrophic archaea.</title>
        <authorList>
            <person name="Chadwick G.L."/>
            <person name="Skennerton C.T."/>
            <person name="Laso-Perez R."/>
            <person name="Leu A.O."/>
            <person name="Speth D.R."/>
            <person name="Yu H."/>
            <person name="Morgan-Lang C."/>
            <person name="Hatzenpichler R."/>
            <person name="Goudeau D."/>
            <person name="Malmstrom R."/>
            <person name="Brazelton W.J."/>
            <person name="Woyke T."/>
            <person name="Hallam S.J."/>
            <person name="Tyson G.W."/>
            <person name="Wegener G."/>
            <person name="Boetius A."/>
            <person name="Orphan V."/>
        </authorList>
    </citation>
    <scope>NUCLEOTIDE SEQUENCE</scope>
</reference>
<protein>
    <recommendedName>
        <fullName evidence="1">Integrase catalytic domain-containing protein</fullName>
    </recommendedName>
</protein>
<dbReference type="PANTHER" id="PTHR47515">
    <property type="entry name" value="LOW CALCIUM RESPONSE LOCUS PROTEIN T"/>
    <property type="match status" value="1"/>
</dbReference>
<dbReference type="InterPro" id="IPR001584">
    <property type="entry name" value="Integrase_cat-core"/>
</dbReference>
<dbReference type="PROSITE" id="PS50994">
    <property type="entry name" value="INTEGRASE"/>
    <property type="match status" value="1"/>
</dbReference>
<dbReference type="InterPro" id="IPR012337">
    <property type="entry name" value="RNaseH-like_sf"/>
</dbReference>
<accession>A0A7G9YSF5</accession>
<name>A0A7G9YSF5_9EURY</name>
<dbReference type="EMBL" id="MT631456">
    <property type="protein sequence ID" value="QNO50939.1"/>
    <property type="molecule type" value="Genomic_DNA"/>
</dbReference>
<feature type="domain" description="Integrase catalytic" evidence="1">
    <location>
        <begin position="110"/>
        <end position="286"/>
    </location>
</feature>
<dbReference type="Gene3D" id="3.30.420.10">
    <property type="entry name" value="Ribonuclease H-like superfamily/Ribonuclease H"/>
    <property type="match status" value="1"/>
</dbReference>
<evidence type="ECO:0000259" key="1">
    <source>
        <dbReference type="PROSITE" id="PS50994"/>
    </source>
</evidence>
<sequence length="378" mass="44535">MLQSWSKLLDRVLIKITFCRTLPKKHGRKTRKDIENTIVSIRKALMEGNEHESKYLGVGADAIQYRMEKLSFSMDEILSVSTIKRIVKKHGLKVNKRERYIRVKSKKRYTILNPTQIDEMYQMDFVGPRFIKGYGAVSSLNLIDVVCNRVQIEQYDSKSRDNVIGFLIQYWRNNPIPRYLQVDNGMYFIGDFKYPRRFSRFIRFCLYVGVEVVFINPKSPWMNGSIENFNGWFDEKFWDKETFTSLEDMRAKSTHFVGQYNDLSAWKKRNKSLEQINPARILNNSLKIPLGKLPLTKGKIHFIRMVDNDGIISVRNETFEVGREFISEYVWATICLKKQTMEVFYRAKDQDTAVLIKKFEYKLSEVVKDLRLDIGKTS</sequence>
<dbReference type="AlphaFoldDB" id="A0A7G9YSF5"/>
<dbReference type="GO" id="GO:0015074">
    <property type="term" value="P:DNA integration"/>
    <property type="evidence" value="ECO:0007669"/>
    <property type="project" value="InterPro"/>
</dbReference>
<organism evidence="2">
    <name type="scientific">Candidatus Methanophagaceae archaeon ANME-1 ERB6</name>
    <dbReference type="NCBI Taxonomy" id="2759912"/>
    <lineage>
        <taxon>Archaea</taxon>
        <taxon>Methanobacteriati</taxon>
        <taxon>Methanobacteriota</taxon>
        <taxon>Stenosarchaea group</taxon>
        <taxon>Methanomicrobia</taxon>
        <taxon>Candidatus Methanophagales</taxon>
        <taxon>Candidatus Methanophagaceae</taxon>
    </lineage>
</organism>
<dbReference type="Pfam" id="PF13683">
    <property type="entry name" value="rve_3"/>
    <property type="match status" value="1"/>
</dbReference>
<dbReference type="PANTHER" id="PTHR47515:SF1">
    <property type="entry name" value="BLR2054 PROTEIN"/>
    <property type="match status" value="1"/>
</dbReference>
<dbReference type="SUPFAM" id="SSF53098">
    <property type="entry name" value="Ribonuclease H-like"/>
    <property type="match status" value="1"/>
</dbReference>
<dbReference type="InterPro" id="IPR036397">
    <property type="entry name" value="RNaseH_sf"/>
</dbReference>
<proteinExistence type="predicted"/>
<gene>
    <name evidence="2" type="ORF">BBGANOMO_00013</name>
</gene>